<keyword evidence="4" id="KW-0418">Kinase</keyword>
<dbReference type="Pfam" id="PF01214">
    <property type="entry name" value="CK_II_beta"/>
    <property type="match status" value="1"/>
</dbReference>
<sequence length="347" mass="37250">MDAARDGDDFSSCSTDEPSYDDESWIQWYCSLKGNEFLCEVETEFIEDDFNLTGLANAVPYYDYALDMILDAEEAEFDNFSESQRDLIQHSAEQLYGLIHARFIITPPGLELMREKYLHSHFGTCPRVYCNDQPCLPMGEHDMLRRSSTRLFCPRCEEIYATTGHRYLSLDGAYFGASFPHLFFQQFPELIPTKATNEFIPKIFGFRIHKSAGIPGAGIGSLAPPSTAAAAATTITTPAAPAAPAAAIAPVATTATPVAAAAPLNRSASGSSLGAAAPSGGHAKGRRPPGAAQRAGAPAGATRARHHAQKPADGEAADDQEEPSDEPEDAAPEGDDGEQVPRAAKRK</sequence>
<dbReference type="EMBL" id="JAPMOS010000053">
    <property type="protein sequence ID" value="KAJ4457149.1"/>
    <property type="molecule type" value="Genomic_DNA"/>
</dbReference>
<dbReference type="Gene3D" id="2.20.25.20">
    <property type="match status" value="1"/>
</dbReference>
<reference evidence="4" key="1">
    <citation type="journal article" date="2022" name="bioRxiv">
        <title>Genomics of Preaxostyla Flagellates Illuminates Evolutionary Transitions and the Path Towards Mitochondrial Loss.</title>
        <authorList>
            <person name="Novak L.V.F."/>
            <person name="Treitli S.C."/>
            <person name="Pyrih J."/>
            <person name="Halakuc P."/>
            <person name="Pipaliya S.V."/>
            <person name="Vacek V."/>
            <person name="Brzon O."/>
            <person name="Soukal P."/>
            <person name="Eme L."/>
            <person name="Dacks J.B."/>
            <person name="Karnkowska A."/>
            <person name="Elias M."/>
            <person name="Hampl V."/>
        </authorList>
    </citation>
    <scope>NUCLEOTIDE SEQUENCE</scope>
    <source>
        <strain evidence="4">RCP-MX</strain>
    </source>
</reference>
<evidence type="ECO:0000256" key="2">
    <source>
        <dbReference type="RuleBase" id="RU361268"/>
    </source>
</evidence>
<keyword evidence="5" id="KW-1185">Reference proteome</keyword>
<feature type="compositionally biased region" description="Low complexity" evidence="3">
    <location>
        <begin position="288"/>
        <end position="302"/>
    </location>
</feature>
<dbReference type="GO" id="GO:0016301">
    <property type="term" value="F:kinase activity"/>
    <property type="evidence" value="ECO:0007669"/>
    <property type="project" value="UniProtKB-KW"/>
</dbReference>
<feature type="region of interest" description="Disordered" evidence="3">
    <location>
        <begin position="266"/>
        <end position="347"/>
    </location>
</feature>
<gene>
    <name evidence="4" type="ORF">PAPYR_7441</name>
</gene>
<dbReference type="InterPro" id="IPR035991">
    <property type="entry name" value="Casein_kinase_II_beta-like"/>
</dbReference>
<dbReference type="PANTHER" id="PTHR11740:SF0">
    <property type="entry name" value="CASEIN KINASE II SUBUNIT BETA"/>
    <property type="match status" value="1"/>
</dbReference>
<dbReference type="Proteomes" id="UP001141327">
    <property type="component" value="Unassembled WGS sequence"/>
</dbReference>
<dbReference type="InterPro" id="IPR016149">
    <property type="entry name" value="Casein_kin_II_reg-sub_N"/>
</dbReference>
<comment type="caution">
    <text evidence="4">The sequence shown here is derived from an EMBL/GenBank/DDBJ whole genome shotgun (WGS) entry which is preliminary data.</text>
</comment>
<dbReference type="SMART" id="SM01085">
    <property type="entry name" value="CK_II_beta"/>
    <property type="match status" value="1"/>
</dbReference>
<dbReference type="PANTHER" id="PTHR11740">
    <property type="entry name" value="CASEIN KINASE II SUBUNIT BETA"/>
    <property type="match status" value="1"/>
</dbReference>
<proteinExistence type="inferred from homology"/>
<feature type="compositionally biased region" description="Acidic residues" evidence="3">
    <location>
        <begin position="315"/>
        <end position="338"/>
    </location>
</feature>
<comment type="subunit">
    <text evidence="2">Tetramer of two alpha and two beta subunits.</text>
</comment>
<feature type="region of interest" description="Disordered" evidence="3">
    <location>
        <begin position="1"/>
        <end position="20"/>
    </location>
</feature>
<keyword evidence="4" id="KW-0808">Transferase</keyword>
<feature type="compositionally biased region" description="Low complexity" evidence="3">
    <location>
        <begin position="266"/>
        <end position="281"/>
    </location>
</feature>
<comment type="similarity">
    <text evidence="1 2">Belongs to the casein kinase 2 subunit beta family.</text>
</comment>
<dbReference type="Gene3D" id="1.10.1820.10">
    <property type="entry name" value="protein kinase ck2 holoenzyme, chain C, domain 1"/>
    <property type="match status" value="1"/>
</dbReference>
<accession>A0ABQ8UD20</accession>
<organism evidence="4 5">
    <name type="scientific">Paratrimastix pyriformis</name>
    <dbReference type="NCBI Taxonomy" id="342808"/>
    <lineage>
        <taxon>Eukaryota</taxon>
        <taxon>Metamonada</taxon>
        <taxon>Preaxostyla</taxon>
        <taxon>Paratrimastigidae</taxon>
        <taxon>Paratrimastix</taxon>
    </lineage>
</organism>
<protein>
    <recommendedName>
        <fullName evidence="2">Casein kinase II subunit beta</fullName>
        <shortName evidence="2">CK II beta</shortName>
    </recommendedName>
</protein>
<dbReference type="SUPFAM" id="SSF57798">
    <property type="entry name" value="Casein kinase II beta subunit"/>
    <property type="match status" value="1"/>
</dbReference>
<evidence type="ECO:0000313" key="4">
    <source>
        <dbReference type="EMBL" id="KAJ4457149.1"/>
    </source>
</evidence>
<evidence type="ECO:0000256" key="1">
    <source>
        <dbReference type="ARBA" id="ARBA00006941"/>
    </source>
</evidence>
<evidence type="ECO:0000256" key="3">
    <source>
        <dbReference type="SAM" id="MobiDB-lite"/>
    </source>
</evidence>
<dbReference type="PRINTS" id="PR00472">
    <property type="entry name" value="CASNKINASEII"/>
</dbReference>
<name>A0ABQ8UD20_9EUKA</name>
<dbReference type="InterPro" id="IPR000704">
    <property type="entry name" value="Casein_kinase_II_reg-sub"/>
</dbReference>
<evidence type="ECO:0000313" key="5">
    <source>
        <dbReference type="Proteomes" id="UP001141327"/>
    </source>
</evidence>